<evidence type="ECO:0000256" key="2">
    <source>
        <dbReference type="ARBA" id="ARBA00017703"/>
    </source>
</evidence>
<dbReference type="Proteomes" id="UP001344888">
    <property type="component" value="Unassembled WGS sequence"/>
</dbReference>
<protein>
    <recommendedName>
        <fullName evidence="2">DNA polymerase III subunit delta</fullName>
        <ecNumber evidence="1">2.7.7.7</ecNumber>
    </recommendedName>
</protein>
<evidence type="ECO:0000256" key="4">
    <source>
        <dbReference type="ARBA" id="ARBA00022695"/>
    </source>
</evidence>
<dbReference type="InterPro" id="IPR005790">
    <property type="entry name" value="DNA_polIII_delta"/>
</dbReference>
<evidence type="ECO:0000313" key="11">
    <source>
        <dbReference type="EMBL" id="MEC1179869.1"/>
    </source>
</evidence>
<dbReference type="GO" id="GO:0009360">
    <property type="term" value="C:DNA polymerase III complex"/>
    <property type="evidence" value="ECO:0007669"/>
    <property type="project" value="InterPro"/>
</dbReference>
<dbReference type="EC" id="2.7.7.7" evidence="1"/>
<evidence type="ECO:0000259" key="10">
    <source>
        <dbReference type="Pfam" id="PF21694"/>
    </source>
</evidence>
<dbReference type="PANTHER" id="PTHR34388:SF1">
    <property type="entry name" value="DNA POLYMERASE III SUBUNIT DELTA"/>
    <property type="match status" value="1"/>
</dbReference>
<dbReference type="GO" id="GO:0003677">
    <property type="term" value="F:DNA binding"/>
    <property type="evidence" value="ECO:0007669"/>
    <property type="project" value="InterPro"/>
</dbReference>
<evidence type="ECO:0000256" key="8">
    <source>
        <dbReference type="ARBA" id="ARBA00049244"/>
    </source>
</evidence>
<dbReference type="GO" id="GO:0003887">
    <property type="term" value="F:DNA-directed DNA polymerase activity"/>
    <property type="evidence" value="ECO:0007669"/>
    <property type="project" value="UniProtKB-KW"/>
</dbReference>
<comment type="similarity">
    <text evidence="7">Belongs to the DNA polymerase HolA subunit family.</text>
</comment>
<proteinExistence type="inferred from homology"/>
<dbReference type="SUPFAM" id="SSF52540">
    <property type="entry name" value="P-loop containing nucleoside triphosphate hydrolases"/>
    <property type="match status" value="1"/>
</dbReference>
<dbReference type="PANTHER" id="PTHR34388">
    <property type="entry name" value="DNA POLYMERASE III SUBUNIT DELTA"/>
    <property type="match status" value="1"/>
</dbReference>
<dbReference type="InterPro" id="IPR008921">
    <property type="entry name" value="DNA_pol3_clamp-load_cplx_C"/>
</dbReference>
<name>A0AAW9NLX2_9BACL</name>
<dbReference type="Pfam" id="PF06144">
    <property type="entry name" value="DNA_pol3_delta"/>
    <property type="match status" value="1"/>
</dbReference>
<comment type="caution">
    <text evidence="11">The sequence shown here is derived from an EMBL/GenBank/DDBJ whole genome shotgun (WGS) entry which is preliminary data.</text>
</comment>
<evidence type="ECO:0000256" key="7">
    <source>
        <dbReference type="ARBA" id="ARBA00034754"/>
    </source>
</evidence>
<keyword evidence="12" id="KW-1185">Reference proteome</keyword>
<keyword evidence="3 11" id="KW-0808">Transferase</keyword>
<feature type="domain" description="DNA polymerase III delta N-terminal" evidence="9">
    <location>
        <begin position="18"/>
        <end position="142"/>
    </location>
</feature>
<feature type="domain" description="DNA polymerase III delta subunit-like C-terminal" evidence="10">
    <location>
        <begin position="215"/>
        <end position="334"/>
    </location>
</feature>
<keyword evidence="4 11" id="KW-0548">Nucleotidyltransferase</keyword>
<organism evidence="11 12">
    <name type="scientific">Metasolibacillus meyeri</name>
    <dbReference type="NCBI Taxonomy" id="1071052"/>
    <lineage>
        <taxon>Bacteria</taxon>
        <taxon>Bacillati</taxon>
        <taxon>Bacillota</taxon>
        <taxon>Bacilli</taxon>
        <taxon>Bacillales</taxon>
        <taxon>Caryophanaceae</taxon>
        <taxon>Metasolibacillus</taxon>
    </lineage>
</organism>
<dbReference type="Gene3D" id="1.20.272.10">
    <property type="match status" value="1"/>
</dbReference>
<dbReference type="GO" id="GO:0006261">
    <property type="term" value="P:DNA-templated DNA replication"/>
    <property type="evidence" value="ECO:0007669"/>
    <property type="project" value="TreeGrafter"/>
</dbReference>
<dbReference type="InterPro" id="IPR010372">
    <property type="entry name" value="DNA_pol3_delta_N"/>
</dbReference>
<evidence type="ECO:0000256" key="1">
    <source>
        <dbReference type="ARBA" id="ARBA00012417"/>
    </source>
</evidence>
<reference evidence="11 12" key="1">
    <citation type="submission" date="2023-03" db="EMBL/GenBank/DDBJ databases">
        <title>Bacillus Genome Sequencing.</title>
        <authorList>
            <person name="Dunlap C."/>
        </authorList>
    </citation>
    <scope>NUCLEOTIDE SEQUENCE [LARGE SCALE GENOMIC DNA]</scope>
    <source>
        <strain evidence="11 12">B-59205</strain>
    </source>
</reference>
<dbReference type="InterPro" id="IPR027417">
    <property type="entry name" value="P-loop_NTPase"/>
</dbReference>
<accession>A0AAW9NLX2</accession>
<evidence type="ECO:0000259" key="9">
    <source>
        <dbReference type="Pfam" id="PF06144"/>
    </source>
</evidence>
<dbReference type="Pfam" id="PF21694">
    <property type="entry name" value="DNA_pol3_delta_C"/>
    <property type="match status" value="1"/>
</dbReference>
<keyword evidence="6" id="KW-0239">DNA-directed DNA polymerase</keyword>
<dbReference type="EMBL" id="JARSFG010000020">
    <property type="protein sequence ID" value="MEC1179869.1"/>
    <property type="molecule type" value="Genomic_DNA"/>
</dbReference>
<dbReference type="RefSeq" id="WP_326124367.1">
    <property type="nucleotide sequence ID" value="NZ_JARSFG010000020.1"/>
</dbReference>
<comment type="catalytic activity">
    <reaction evidence="8">
        <text>DNA(n) + a 2'-deoxyribonucleoside 5'-triphosphate = DNA(n+1) + diphosphate</text>
        <dbReference type="Rhea" id="RHEA:22508"/>
        <dbReference type="Rhea" id="RHEA-COMP:17339"/>
        <dbReference type="Rhea" id="RHEA-COMP:17340"/>
        <dbReference type="ChEBI" id="CHEBI:33019"/>
        <dbReference type="ChEBI" id="CHEBI:61560"/>
        <dbReference type="ChEBI" id="CHEBI:173112"/>
        <dbReference type="EC" id="2.7.7.7"/>
    </reaction>
</comment>
<evidence type="ECO:0000256" key="6">
    <source>
        <dbReference type="ARBA" id="ARBA00022932"/>
    </source>
</evidence>
<dbReference type="AlphaFoldDB" id="A0AAW9NLX2"/>
<evidence type="ECO:0000256" key="5">
    <source>
        <dbReference type="ARBA" id="ARBA00022705"/>
    </source>
</evidence>
<dbReference type="NCBIfam" id="TIGR01128">
    <property type="entry name" value="holA"/>
    <property type="match status" value="1"/>
</dbReference>
<dbReference type="Gene3D" id="1.10.8.60">
    <property type="match status" value="1"/>
</dbReference>
<evidence type="ECO:0000256" key="3">
    <source>
        <dbReference type="ARBA" id="ARBA00022679"/>
    </source>
</evidence>
<dbReference type="InterPro" id="IPR048466">
    <property type="entry name" value="DNA_pol3_delta-like_C"/>
</dbReference>
<keyword evidence="5" id="KW-0235">DNA replication</keyword>
<dbReference type="SUPFAM" id="SSF48019">
    <property type="entry name" value="post-AAA+ oligomerization domain-like"/>
    <property type="match status" value="1"/>
</dbReference>
<dbReference type="Gene3D" id="3.40.50.300">
    <property type="entry name" value="P-loop containing nucleotide triphosphate hydrolases"/>
    <property type="match status" value="1"/>
</dbReference>
<sequence>MITKIWNDIKKGDIAPVYLLVGEETYFIDETVKRLKEALSGQEEVETIPFDLAERPVDVVIDEADTIPFFTDRKLIVAKNASFLKAAEKGKEKIEHDLKRLEIWLSHPTDTAVTLFIAPYEKLDERKKVTKLMKERAIFISAETPKEQDLYVWMKHEVEAHGKIMGDAAAIKLVEMVGANMLQLKAELEKMVLYLGEEHEITGELIEELVAKTLEHDAFKMLNAYLGNRQAEALTIYHDLLRQKEEPIMLVGLLASNIRTMSQAFYLLTKGYHPQQIAKQLKVHPYRIKMILEQRNRPSAERLLQALNALATVDLQLKSTSSNRARVLELFLMKPLL</sequence>
<evidence type="ECO:0000313" key="12">
    <source>
        <dbReference type="Proteomes" id="UP001344888"/>
    </source>
</evidence>
<gene>
    <name evidence="11" type="primary">holA</name>
    <name evidence="11" type="ORF">P9B03_15320</name>
</gene>